<dbReference type="Proteomes" id="UP000613160">
    <property type="component" value="Unassembled WGS sequence"/>
</dbReference>
<keyword evidence="2" id="KW-1185">Reference proteome</keyword>
<sequence length="76" mass="8614">MQSQSRRPAKNATFVPRFTARQQASFNTLDEFAAACFWRNRRAGLSHTQAMTIAVDDMLIRAEVARRPALRCSRAS</sequence>
<protein>
    <submittedName>
        <fullName evidence="1">Uncharacterized protein</fullName>
    </submittedName>
</protein>
<dbReference type="RefSeq" id="WP_188850814.1">
    <property type="nucleotide sequence ID" value="NZ_BMJJ01000005.1"/>
</dbReference>
<name>A0A916XXZ6_9HYPH</name>
<reference evidence="1" key="1">
    <citation type="journal article" date="2014" name="Int. J. Syst. Evol. Microbiol.">
        <title>Complete genome sequence of Corynebacterium casei LMG S-19264T (=DSM 44701T), isolated from a smear-ripened cheese.</title>
        <authorList>
            <consortium name="US DOE Joint Genome Institute (JGI-PGF)"/>
            <person name="Walter F."/>
            <person name="Albersmeier A."/>
            <person name="Kalinowski J."/>
            <person name="Ruckert C."/>
        </authorList>
    </citation>
    <scope>NUCLEOTIDE SEQUENCE</scope>
    <source>
        <strain evidence="1">CGMCC 1.15493</strain>
    </source>
</reference>
<evidence type="ECO:0000313" key="2">
    <source>
        <dbReference type="Proteomes" id="UP000613160"/>
    </source>
</evidence>
<dbReference type="AlphaFoldDB" id="A0A916XXZ6"/>
<comment type="caution">
    <text evidence="1">The sequence shown here is derived from an EMBL/GenBank/DDBJ whole genome shotgun (WGS) entry which is preliminary data.</text>
</comment>
<accession>A0A916XXZ6</accession>
<dbReference type="EMBL" id="BMJJ01000005">
    <property type="protein sequence ID" value="GGD19873.1"/>
    <property type="molecule type" value="Genomic_DNA"/>
</dbReference>
<proteinExistence type="predicted"/>
<evidence type="ECO:0000313" key="1">
    <source>
        <dbReference type="EMBL" id="GGD19873.1"/>
    </source>
</evidence>
<reference evidence="1" key="2">
    <citation type="submission" date="2020-09" db="EMBL/GenBank/DDBJ databases">
        <authorList>
            <person name="Sun Q."/>
            <person name="Zhou Y."/>
        </authorList>
    </citation>
    <scope>NUCLEOTIDE SEQUENCE</scope>
    <source>
        <strain evidence="1">CGMCC 1.15493</strain>
    </source>
</reference>
<organism evidence="1 2">
    <name type="scientific">Aureimonas glaciei</name>
    <dbReference type="NCBI Taxonomy" id="1776957"/>
    <lineage>
        <taxon>Bacteria</taxon>
        <taxon>Pseudomonadati</taxon>
        <taxon>Pseudomonadota</taxon>
        <taxon>Alphaproteobacteria</taxon>
        <taxon>Hyphomicrobiales</taxon>
        <taxon>Aurantimonadaceae</taxon>
        <taxon>Aureimonas</taxon>
    </lineage>
</organism>
<gene>
    <name evidence="1" type="ORF">GCM10011335_23480</name>
</gene>